<name>B1Y0N0_LEPCP</name>
<protein>
    <recommendedName>
        <fullName evidence="3">Ribosomal protein P2</fullName>
    </recommendedName>
</protein>
<keyword evidence="2" id="KW-1185">Reference proteome</keyword>
<dbReference type="KEGG" id="lch:Lcho_0738"/>
<sequence>MGLFDSMLGAATQAAGGALGQVLGQSGGSSGNLMDGLSGLLGGGEGGAAGLAGLVQKFQESGLSEVVASWVSTGPNLPVTAEQIGQVFDHETIGRFAQSVGVDPQQAAGQIASLLPKVVDALTPDGQLPSGAGTDLSGLLQQGLGGLLGR</sequence>
<dbReference type="Pfam" id="PF20159">
    <property type="entry name" value="YidB"/>
    <property type="match status" value="1"/>
</dbReference>
<dbReference type="AlphaFoldDB" id="B1Y0N0"/>
<evidence type="ECO:0008006" key="3">
    <source>
        <dbReference type="Google" id="ProtNLM"/>
    </source>
</evidence>
<dbReference type="STRING" id="395495.Lcho_0738"/>
<dbReference type="HOGENOM" id="CLU_084747_4_0_4"/>
<dbReference type="SUPFAM" id="SSF140804">
    <property type="entry name" value="YidB-like"/>
    <property type="match status" value="1"/>
</dbReference>
<proteinExistence type="predicted"/>
<dbReference type="InterPro" id="IPR027405">
    <property type="entry name" value="YidB-like"/>
</dbReference>
<evidence type="ECO:0000313" key="1">
    <source>
        <dbReference type="EMBL" id="ACB33011.1"/>
    </source>
</evidence>
<reference evidence="1 2" key="1">
    <citation type="submission" date="2008-03" db="EMBL/GenBank/DDBJ databases">
        <title>Complete sequence of Leptothrix cholodnii SP-6.</title>
        <authorList>
            <consortium name="US DOE Joint Genome Institute"/>
            <person name="Copeland A."/>
            <person name="Lucas S."/>
            <person name="Lapidus A."/>
            <person name="Glavina del Rio T."/>
            <person name="Dalin E."/>
            <person name="Tice H."/>
            <person name="Bruce D."/>
            <person name="Goodwin L."/>
            <person name="Pitluck S."/>
            <person name="Chertkov O."/>
            <person name="Brettin T."/>
            <person name="Detter J.C."/>
            <person name="Han C."/>
            <person name="Kuske C.R."/>
            <person name="Schmutz J."/>
            <person name="Larimer F."/>
            <person name="Land M."/>
            <person name="Hauser L."/>
            <person name="Kyrpides N."/>
            <person name="Lykidis A."/>
            <person name="Emerson D."/>
            <person name="Richardson P."/>
        </authorList>
    </citation>
    <scope>NUCLEOTIDE SEQUENCE [LARGE SCALE GENOMIC DNA]</scope>
    <source>
        <strain evidence="2">ATCC 51168 / LMG 8142 / SP-6</strain>
    </source>
</reference>
<dbReference type="InterPro" id="IPR045372">
    <property type="entry name" value="YidB"/>
</dbReference>
<evidence type="ECO:0000313" key="2">
    <source>
        <dbReference type="Proteomes" id="UP000001693"/>
    </source>
</evidence>
<dbReference type="EMBL" id="CP001013">
    <property type="protein sequence ID" value="ACB33011.1"/>
    <property type="molecule type" value="Genomic_DNA"/>
</dbReference>
<dbReference type="RefSeq" id="WP_012345773.1">
    <property type="nucleotide sequence ID" value="NC_010524.1"/>
</dbReference>
<organism evidence="1 2">
    <name type="scientific">Leptothrix cholodnii (strain ATCC 51168 / LMG 8142 / SP-6)</name>
    <name type="common">Leptothrix discophora (strain SP-6)</name>
    <dbReference type="NCBI Taxonomy" id="395495"/>
    <lineage>
        <taxon>Bacteria</taxon>
        <taxon>Pseudomonadati</taxon>
        <taxon>Pseudomonadota</taxon>
        <taxon>Betaproteobacteria</taxon>
        <taxon>Burkholderiales</taxon>
        <taxon>Sphaerotilaceae</taxon>
        <taxon>Leptothrix</taxon>
    </lineage>
</organism>
<accession>B1Y0N0</accession>
<dbReference type="Proteomes" id="UP000001693">
    <property type="component" value="Chromosome"/>
</dbReference>
<dbReference type="Gene3D" id="1.10.10.690">
    <property type="entry name" value="YidB-like"/>
    <property type="match status" value="1"/>
</dbReference>
<dbReference type="eggNOG" id="COG3753">
    <property type="taxonomic scope" value="Bacteria"/>
</dbReference>
<dbReference type="OrthoDB" id="9795283at2"/>
<gene>
    <name evidence="1" type="ordered locus">Lcho_0738</name>
</gene>